<gene>
    <name evidence="2" type="ORF">TWF696_005917</name>
</gene>
<dbReference type="PANTHER" id="PTHR42107">
    <property type="entry name" value="YALI0D24453P"/>
    <property type="match status" value="1"/>
</dbReference>
<sequence length="661" mass="71976">MSSRSSSPLSSAQDLSDPELDFTAPVVTKPAKGSKAAAGKAKLKLKPPKMPKQIAKQPQKQTQKQKQKGKGKQKAPPPPSDSENSNDESEDVDDVEVEVEAEASPPPHKRRKVVDPRDPLPQDNPRYAFIVAFQAKFNQVFRGVPNLGPQDIESGIAETPISEQIEALLCKLLSLALNRQKQVEKGHYGKALEDAVANYIDEAPPEWDGRNPLEGGRTFNQMTVDERLVMLQTLILWVLRHSRVVGDILKEVYKPGRKTDDSNIPLAVHCWGMDREKNKYYLIEGKDDTHFRVYQEYISPGYRTARWISVAGTIDELRDLAERLGQEGSRNAKDLQGKILAAIPRFEEGEQKRKRREYRHARKAAFLNPGVSLYEGRTRGHKAKYTFESDDDGGYTSGRATRSNRASGRVSPVENYVTGSGRVTRRTNQYGFSSEADGVAGGTGTGTGTGTPYAGSDSGGSTRRSGRMSLKRDRWEYEAGATGDTTAPVDDDDEEEQEEEASESGDGVGEDEDDYKDEPVDEMDDDDLTDATDEDDQLDGKTLVTTFKFTTGRGRAALADLTDGSASAAAVERQERENDGAGKEEGAMDIDTVENGDKAGASADGMPTPAQEKMQFTEGLPLKTVDGTGVEAGTGTGTEHVVVNFLSGKGSNSSPASSISQ</sequence>
<protein>
    <recommendedName>
        <fullName evidence="4">WHIM1 domain-containing protein</fullName>
    </recommendedName>
</protein>
<name>A0AAV9UUK4_9PEZI</name>
<evidence type="ECO:0000313" key="3">
    <source>
        <dbReference type="Proteomes" id="UP001375240"/>
    </source>
</evidence>
<dbReference type="EMBL" id="JAVHNQ010000004">
    <property type="protein sequence ID" value="KAK6349635.1"/>
    <property type="molecule type" value="Genomic_DNA"/>
</dbReference>
<feature type="region of interest" description="Disordered" evidence="1">
    <location>
        <begin position="384"/>
        <end position="542"/>
    </location>
</feature>
<organism evidence="2 3">
    <name type="scientific">Orbilia brochopaga</name>
    <dbReference type="NCBI Taxonomy" id="3140254"/>
    <lineage>
        <taxon>Eukaryota</taxon>
        <taxon>Fungi</taxon>
        <taxon>Dikarya</taxon>
        <taxon>Ascomycota</taxon>
        <taxon>Pezizomycotina</taxon>
        <taxon>Orbiliomycetes</taxon>
        <taxon>Orbiliales</taxon>
        <taxon>Orbiliaceae</taxon>
        <taxon>Orbilia</taxon>
    </lineage>
</organism>
<feature type="compositionally biased region" description="Basic and acidic residues" evidence="1">
    <location>
        <begin position="572"/>
        <end position="586"/>
    </location>
</feature>
<evidence type="ECO:0000256" key="1">
    <source>
        <dbReference type="SAM" id="MobiDB-lite"/>
    </source>
</evidence>
<feature type="compositionally biased region" description="Basic residues" evidence="1">
    <location>
        <begin position="63"/>
        <end position="73"/>
    </location>
</feature>
<feature type="region of interest" description="Disordered" evidence="1">
    <location>
        <begin position="560"/>
        <end position="612"/>
    </location>
</feature>
<dbReference type="PANTHER" id="PTHR42107:SF1">
    <property type="entry name" value="WHIM1 DOMAIN-CONTAINING PROTEIN"/>
    <property type="match status" value="1"/>
</dbReference>
<proteinExistence type="predicted"/>
<accession>A0AAV9UUK4</accession>
<evidence type="ECO:0000313" key="2">
    <source>
        <dbReference type="EMBL" id="KAK6349635.1"/>
    </source>
</evidence>
<keyword evidence="3" id="KW-1185">Reference proteome</keyword>
<dbReference type="AlphaFoldDB" id="A0AAV9UUK4"/>
<feature type="compositionally biased region" description="Low complexity" evidence="1">
    <location>
        <begin position="29"/>
        <end position="40"/>
    </location>
</feature>
<comment type="caution">
    <text evidence="2">The sequence shown here is derived from an EMBL/GenBank/DDBJ whole genome shotgun (WGS) entry which is preliminary data.</text>
</comment>
<dbReference type="Proteomes" id="UP001375240">
    <property type="component" value="Unassembled WGS sequence"/>
</dbReference>
<reference evidence="2 3" key="1">
    <citation type="submission" date="2019-10" db="EMBL/GenBank/DDBJ databases">
        <authorList>
            <person name="Palmer J.M."/>
        </authorList>
    </citation>
    <scope>NUCLEOTIDE SEQUENCE [LARGE SCALE GENOMIC DNA]</scope>
    <source>
        <strain evidence="2 3">TWF696</strain>
    </source>
</reference>
<feature type="compositionally biased region" description="Gly residues" evidence="1">
    <location>
        <begin position="439"/>
        <end position="449"/>
    </location>
</feature>
<feature type="compositionally biased region" description="Acidic residues" evidence="1">
    <location>
        <begin position="84"/>
        <end position="101"/>
    </location>
</feature>
<evidence type="ECO:0008006" key="4">
    <source>
        <dbReference type="Google" id="ProtNLM"/>
    </source>
</evidence>
<feature type="compositionally biased region" description="Low complexity" evidence="1">
    <location>
        <begin position="51"/>
        <end position="62"/>
    </location>
</feature>
<feature type="compositionally biased region" description="Acidic residues" evidence="1">
    <location>
        <begin position="489"/>
        <end position="537"/>
    </location>
</feature>
<feature type="region of interest" description="Disordered" evidence="1">
    <location>
        <begin position="1"/>
        <end position="121"/>
    </location>
</feature>
<feature type="compositionally biased region" description="Low complexity" evidence="1">
    <location>
        <begin position="1"/>
        <end position="15"/>
    </location>
</feature>